<accession>A0A8D8D779</accession>
<dbReference type="SUPFAM" id="SSF53335">
    <property type="entry name" value="S-adenosyl-L-methionine-dependent methyltransferases"/>
    <property type="match status" value="1"/>
</dbReference>
<name>A0A8D8D779_CULPI</name>
<dbReference type="AlphaFoldDB" id="A0A8D8D779"/>
<proteinExistence type="predicted"/>
<dbReference type="InterPro" id="IPR036086">
    <property type="entry name" value="ParB/Sulfiredoxin_sf"/>
</dbReference>
<dbReference type="SMART" id="SM00470">
    <property type="entry name" value="ParB"/>
    <property type="match status" value="1"/>
</dbReference>
<reference evidence="2" key="1">
    <citation type="submission" date="2021-05" db="EMBL/GenBank/DDBJ databases">
        <authorList>
            <person name="Alioto T."/>
            <person name="Alioto T."/>
            <person name="Gomez Garrido J."/>
        </authorList>
    </citation>
    <scope>NUCLEOTIDE SEQUENCE</scope>
</reference>
<dbReference type="InterPro" id="IPR003115">
    <property type="entry name" value="ParB_N"/>
</dbReference>
<dbReference type="EMBL" id="HBUE01260304">
    <property type="protein sequence ID" value="CAG6558692.1"/>
    <property type="molecule type" value="Transcribed_RNA"/>
</dbReference>
<dbReference type="SUPFAM" id="SSF110849">
    <property type="entry name" value="ParB/Sulfiredoxin"/>
    <property type="match status" value="1"/>
</dbReference>
<sequence length="255" mass="29608">MNLAIHYYPTRNLVEYERNPRKNDDVVNRMCASIREFGFRIPIVAKSDGTVVDGHLRLKAARKLGMESIPVVLSDNLNEPQTKAFRLLANQSANWAKWDDELLKVEIQELEDLQFDLKMTGFELEKVQRFLDDFDGEKEDLSDLVVDDKKVEITKPGDLWILGDHRIYCGDSSVVESYKALLDDKMADITICDPPYNVDYGSSQEREDKKILNDNQGEKYELFSLRHLFPYFSIYERSNLHLHIIIRVFNVAESI</sequence>
<dbReference type="EMBL" id="HBUE01260305">
    <property type="protein sequence ID" value="CAG6558695.1"/>
    <property type="molecule type" value="Transcribed_RNA"/>
</dbReference>
<feature type="domain" description="ParB-like N-terminal" evidence="1">
    <location>
        <begin position="6"/>
        <end position="91"/>
    </location>
</feature>
<evidence type="ECO:0000313" key="2">
    <source>
        <dbReference type="EMBL" id="CAG6507354.1"/>
    </source>
</evidence>
<dbReference type="Gene3D" id="3.90.1530.10">
    <property type="entry name" value="Conserved hypothetical protein from pyrococcus furiosus pfu- 392566-001, ParB domain"/>
    <property type="match status" value="1"/>
</dbReference>
<dbReference type="EMBL" id="HBUE01155236">
    <property type="protein sequence ID" value="CAG6507357.1"/>
    <property type="molecule type" value="Transcribed_RNA"/>
</dbReference>
<dbReference type="Pfam" id="PF02195">
    <property type="entry name" value="ParB_N"/>
    <property type="match status" value="1"/>
</dbReference>
<organism evidence="2">
    <name type="scientific">Culex pipiens</name>
    <name type="common">House mosquito</name>
    <dbReference type="NCBI Taxonomy" id="7175"/>
    <lineage>
        <taxon>Eukaryota</taxon>
        <taxon>Metazoa</taxon>
        <taxon>Ecdysozoa</taxon>
        <taxon>Arthropoda</taxon>
        <taxon>Hexapoda</taxon>
        <taxon>Insecta</taxon>
        <taxon>Pterygota</taxon>
        <taxon>Neoptera</taxon>
        <taxon>Endopterygota</taxon>
        <taxon>Diptera</taxon>
        <taxon>Nematocera</taxon>
        <taxon>Culicoidea</taxon>
        <taxon>Culicidae</taxon>
        <taxon>Culicinae</taxon>
        <taxon>Culicini</taxon>
        <taxon>Culex</taxon>
        <taxon>Culex</taxon>
    </lineage>
</organism>
<evidence type="ECO:0000259" key="1">
    <source>
        <dbReference type="SMART" id="SM00470"/>
    </source>
</evidence>
<protein>
    <submittedName>
        <fullName evidence="2">Uncharacterized protein YnaK</fullName>
    </submittedName>
</protein>
<dbReference type="InterPro" id="IPR029063">
    <property type="entry name" value="SAM-dependent_MTases_sf"/>
</dbReference>
<dbReference type="EMBL" id="HBUE01155235">
    <property type="protein sequence ID" value="CAG6507354.1"/>
    <property type="molecule type" value="Transcribed_RNA"/>
</dbReference>